<feature type="transmembrane region" description="Helical" evidence="2">
    <location>
        <begin position="75"/>
        <end position="92"/>
    </location>
</feature>
<reference evidence="3" key="1">
    <citation type="submission" date="2020-07" db="EMBL/GenBank/DDBJ databases">
        <title>Multicomponent nature underlies the extraordinary mechanical properties of spider dragline silk.</title>
        <authorList>
            <person name="Kono N."/>
            <person name="Nakamura H."/>
            <person name="Mori M."/>
            <person name="Yoshida Y."/>
            <person name="Ohtoshi R."/>
            <person name="Malay A.D."/>
            <person name="Moran D.A.P."/>
            <person name="Tomita M."/>
            <person name="Numata K."/>
            <person name="Arakawa K."/>
        </authorList>
    </citation>
    <scope>NUCLEOTIDE SEQUENCE</scope>
</reference>
<dbReference type="AlphaFoldDB" id="A0A8X6K5D1"/>
<sequence>MPILNKPFILNARVTSVPQSDSSVVGEGSGSGAWWKTSDDEDYAQASGSGDTSEDKTDLHFERTDDDVKDKSGSMTSQMSLVLVIFCTLLVLKMK</sequence>
<accession>A0A8X6K5D1</accession>
<keyword evidence="2" id="KW-0472">Membrane</keyword>
<name>A0A8X6K5D1_TRICU</name>
<feature type="region of interest" description="Disordered" evidence="1">
    <location>
        <begin position="18"/>
        <end position="74"/>
    </location>
</feature>
<gene>
    <name evidence="3" type="primary">X975_13999</name>
    <name evidence="3" type="ORF">TNCT_345811</name>
</gene>
<keyword evidence="4" id="KW-1185">Reference proteome</keyword>
<dbReference type="Proteomes" id="UP000887116">
    <property type="component" value="Unassembled WGS sequence"/>
</dbReference>
<evidence type="ECO:0000313" key="4">
    <source>
        <dbReference type="Proteomes" id="UP000887116"/>
    </source>
</evidence>
<protein>
    <submittedName>
        <fullName evidence="3">Glypican-5</fullName>
    </submittedName>
</protein>
<dbReference type="EMBL" id="BMAO01020041">
    <property type="protein sequence ID" value="GFQ64640.1"/>
    <property type="molecule type" value="Genomic_DNA"/>
</dbReference>
<feature type="compositionally biased region" description="Basic and acidic residues" evidence="1">
    <location>
        <begin position="53"/>
        <end position="72"/>
    </location>
</feature>
<evidence type="ECO:0000256" key="2">
    <source>
        <dbReference type="SAM" id="Phobius"/>
    </source>
</evidence>
<organism evidence="3 4">
    <name type="scientific">Trichonephila clavata</name>
    <name type="common">Joro spider</name>
    <name type="synonym">Nephila clavata</name>
    <dbReference type="NCBI Taxonomy" id="2740835"/>
    <lineage>
        <taxon>Eukaryota</taxon>
        <taxon>Metazoa</taxon>
        <taxon>Ecdysozoa</taxon>
        <taxon>Arthropoda</taxon>
        <taxon>Chelicerata</taxon>
        <taxon>Arachnida</taxon>
        <taxon>Araneae</taxon>
        <taxon>Araneomorphae</taxon>
        <taxon>Entelegynae</taxon>
        <taxon>Araneoidea</taxon>
        <taxon>Nephilidae</taxon>
        <taxon>Trichonephila</taxon>
    </lineage>
</organism>
<proteinExistence type="predicted"/>
<evidence type="ECO:0000313" key="3">
    <source>
        <dbReference type="EMBL" id="GFQ64640.1"/>
    </source>
</evidence>
<evidence type="ECO:0000256" key="1">
    <source>
        <dbReference type="SAM" id="MobiDB-lite"/>
    </source>
</evidence>
<keyword evidence="2" id="KW-0812">Transmembrane</keyword>
<comment type="caution">
    <text evidence="3">The sequence shown here is derived from an EMBL/GenBank/DDBJ whole genome shotgun (WGS) entry which is preliminary data.</text>
</comment>
<keyword evidence="2" id="KW-1133">Transmembrane helix</keyword>